<feature type="region of interest" description="Disordered" evidence="1">
    <location>
        <begin position="1"/>
        <end position="36"/>
    </location>
</feature>
<dbReference type="Proteomes" id="UP001235939">
    <property type="component" value="Chromosome 15"/>
</dbReference>
<gene>
    <name evidence="2" type="ORF">LAZ67_15000189</name>
</gene>
<protein>
    <submittedName>
        <fullName evidence="2">Uncharacterized protein</fullName>
    </submittedName>
</protein>
<feature type="non-terminal residue" evidence="2">
    <location>
        <position position="1"/>
    </location>
</feature>
<accession>A0ABY6L7T8</accession>
<feature type="compositionally biased region" description="Basic and acidic residues" evidence="1">
    <location>
        <begin position="1"/>
        <end position="21"/>
    </location>
</feature>
<organism evidence="2 3">
    <name type="scientific">Cordylochernes scorpioides</name>
    <dbReference type="NCBI Taxonomy" id="51811"/>
    <lineage>
        <taxon>Eukaryota</taxon>
        <taxon>Metazoa</taxon>
        <taxon>Ecdysozoa</taxon>
        <taxon>Arthropoda</taxon>
        <taxon>Chelicerata</taxon>
        <taxon>Arachnida</taxon>
        <taxon>Pseudoscorpiones</taxon>
        <taxon>Cheliferoidea</taxon>
        <taxon>Chernetidae</taxon>
        <taxon>Cordylochernes</taxon>
    </lineage>
</organism>
<proteinExistence type="predicted"/>
<evidence type="ECO:0000313" key="2">
    <source>
        <dbReference type="EMBL" id="UYV77232.1"/>
    </source>
</evidence>
<name>A0ABY6L7T8_9ARAC</name>
<keyword evidence="3" id="KW-1185">Reference proteome</keyword>
<dbReference type="EMBL" id="CP092877">
    <property type="protein sequence ID" value="UYV77232.1"/>
    <property type="molecule type" value="Genomic_DNA"/>
</dbReference>
<evidence type="ECO:0000256" key="1">
    <source>
        <dbReference type="SAM" id="MobiDB-lite"/>
    </source>
</evidence>
<sequence length="124" mass="13988">MVETRSGKMQDPAQERIKAEASAKPQPGATISTARKSGQLVMLQEPYLRRRRITQQRKENAWPQYGPSTNFDRTFLVVSLSSSLITMPLLVIYPEGPDRKTSEMGLKAKEYEIPVVCKTDDSDD</sequence>
<reference evidence="2 3" key="1">
    <citation type="submission" date="2022-01" db="EMBL/GenBank/DDBJ databases">
        <title>A chromosomal length assembly of Cordylochernes scorpioides.</title>
        <authorList>
            <person name="Zeh D."/>
            <person name="Zeh J."/>
        </authorList>
    </citation>
    <scope>NUCLEOTIDE SEQUENCE [LARGE SCALE GENOMIC DNA]</scope>
    <source>
        <strain evidence="2">IN4F17</strain>
        <tissue evidence="2">Whole Body</tissue>
    </source>
</reference>
<evidence type="ECO:0000313" key="3">
    <source>
        <dbReference type="Proteomes" id="UP001235939"/>
    </source>
</evidence>